<feature type="compositionally biased region" description="Polar residues" evidence="4">
    <location>
        <begin position="1944"/>
        <end position="1955"/>
    </location>
</feature>
<feature type="compositionally biased region" description="Low complexity" evidence="4">
    <location>
        <begin position="800"/>
        <end position="810"/>
    </location>
</feature>
<feature type="compositionally biased region" description="Polar residues" evidence="4">
    <location>
        <begin position="1106"/>
        <end position="1125"/>
    </location>
</feature>
<feature type="region of interest" description="Disordered" evidence="4">
    <location>
        <begin position="1934"/>
        <end position="2001"/>
    </location>
</feature>
<dbReference type="OrthoDB" id="248320at2759"/>
<feature type="compositionally biased region" description="Pro residues" evidence="4">
    <location>
        <begin position="944"/>
        <end position="957"/>
    </location>
</feature>
<feature type="region of interest" description="Disordered" evidence="4">
    <location>
        <begin position="827"/>
        <end position="986"/>
    </location>
</feature>
<feature type="compositionally biased region" description="Low complexity" evidence="4">
    <location>
        <begin position="1970"/>
        <end position="1985"/>
    </location>
</feature>
<dbReference type="Pfam" id="PF16755">
    <property type="entry name" value="Beta-prop_NUP159_NUP214"/>
    <property type="match status" value="1"/>
</dbReference>
<feature type="compositionally biased region" description="Low complexity" evidence="4">
    <location>
        <begin position="876"/>
        <end position="893"/>
    </location>
</feature>
<feature type="compositionally biased region" description="Low complexity" evidence="4">
    <location>
        <begin position="1169"/>
        <end position="1185"/>
    </location>
</feature>
<protein>
    <recommendedName>
        <fullName evidence="5">Nucleoporin Nup159/Nup146 N-terminal domain-containing protein</fullName>
    </recommendedName>
</protein>
<gene>
    <name evidence="6" type="ORF">HYPSUDRAFT_168199</name>
</gene>
<feature type="compositionally biased region" description="Polar residues" evidence="4">
    <location>
        <begin position="844"/>
        <end position="857"/>
    </location>
</feature>
<evidence type="ECO:0000256" key="4">
    <source>
        <dbReference type="SAM" id="MobiDB-lite"/>
    </source>
</evidence>
<keyword evidence="7" id="KW-1185">Reference proteome</keyword>
<accession>A0A0D2KY83</accession>
<sequence length="2001" mass="207030">MNELTPLIRPAQSQVKIDSVAKECPSDGFNYPTFRQLNKHARLYLSQRLELNSSTTYNLFDVANSKGWFVAVRQGSEGSKLIFSTLEDLRTSFSSAKDSPDDLFSPKRTLSTPSRANIVKFACGDSRLLVGQDNGSILVYDTLDLFAEGPNEVHPLTSAHIQSTYLHQIVPNPGTEAGLSDLVAIVSDGKVQLLNISLEPQGGWVASDLMSQPIAVSWSPKGKHLAIGLQTGDIVTFSLTNKSTPHKHIPPTVDGILASLNWLGPGHTFRTSYASQSDAFPQQHIIVLDAKSSTATYFSPDHPYPCNDRNFQSAFVVTLPKWDTDSASNDESKSLTLVADASSVDVEVLGNIGNSWYRHSQENQLSLPMDSSMDENVIVAFGSDLTDSAATTPIIYAYLNDGSLQGWHLEHSKPYPGIVTLNASGSLSSSENIVATQGKDTDMGGEEASPASPFGQSTATNAFSHAPSAFGNNAFGQTGFAQKLAPAVSAFGQSSFGQPSTFGSATGFTSMSPFNQPNQTNASPFASAAKPAAGFGAFGGSNNAFGNVGTSAFGSTSTGAFSGSNSGTSNAFGQSSFGSTNQSVETSTAATSSNMTREASMSDSTAGFGSFGLGAATPSDPNARNSMFGSFSATPTNTDTASSGFGSGSLVKPATGFGAFGSSKPSNAFEAPKPATASAFGATPSQPPAASGFGQSGFANPAFGKSGFGQPAFGQPAFGKPSLGAATTTSAPTSGGFGAFANTPATFGAAAQQSKPAGTTAPTSGGFGSFASSTPSTFGSAGSASEVKTASQGGFSAFASSTPSAFGSATKTTEAKPAAQGAFSTFASSSASPFTSTPAATENKPASGTPNAFNAFSSVPLVTKDGPKATSPFSKPAANATSSFAAPATSATPIKDTAPRTSVFAPTGAFGGTSSSTSPFATPSRTSPFGSNDKESPERDDSPPSSPEPERSPPPSFPAFSTTPSSAPNAFSGLQSTPSSFKPASGFGAFGSFGAPSASPFFKKPDETPPPVSAFALTSSPKTPTNTTAAAPTFGSTSALGGPKSVFAPVTPSTTTPSKPPTSGGFSAFSGASSNFSSYVGTKTSFADMLKTGGDEAKDPAKSPALESTSGSSQESATATPTTKPISLFGAARRESPAPTAPLSAFAPITPVSAPPTPEAENESKRPTSAEPSYGSISASSAASSFVDVSRGDGDDENSDGDAEHSEEEGEDENSFLTDDENDESRDEQSEDGSEGSDELPEEGEERSPSPEINALPSSRSRSPSATPQPETPSIVVSQPPNDDAGDDASASPTVVRERSTTPPPTQAKELPSTPSPVPVPTTPGAPPSSSPFGLGMGRPSTRPTRSSPLSNAVSNEESEEEETTRNIPLPPVSPKSPVAILPVKLDEESSVKRPKTPPLLFTLSGNKSPNPTTSTLPSVSTPTFKIPSLPSASPSASTPIKPELPAGGALGALAAAAAASSPSVFSKPPEKTQAPSPPIFSPPSAHPAAPSSLFGTAPAFPPPRTMPPSLFGQSPFGTPFGAPIPGSAEQARPLGIQSPTVPPMPGQGIFGGSLPQTPTQRPLSPFGAQKQAMNAGSPLPAGSPPARNPSSFSATAAQAALPNRTPPSPSTFESEMNKLEDGLQKECVSLVLHAQNELRSLANLTIFVRKMQAEPKISKGGSRMKAGLSQLEKWALVDVEQFGRVLLQYEDDLRVLESQRDREGQMLRQIQSDMLKAGTRREEIVRFNKAKNDKEFAKMLRSRTLGPEYSETQTHLRKSIRAVRDRIQKLETHLQEDKKKLAQSTSYKPSFRAPSLDTINRTYRNIEMVIEQQGEEVARLAARVSQLNIEEAGQATNARDKRLPDAESLRSFTVTPNVAATTAAALNAERSARRLKNALLQVRSEPLLNVKAATTPIAIPTGPNLFTTPMMMAIPPGESLFANVMPTTGVPVEGIPADEFNPFGSSQPSGSRPSTKPKKHLPPKRNSGTPASLPAATPFATPPAFQWGPLPNFSSGSGSK</sequence>
<feature type="compositionally biased region" description="Pro residues" evidence="4">
    <location>
        <begin position="1314"/>
        <end position="1330"/>
    </location>
</feature>
<feature type="compositionally biased region" description="Low complexity" evidence="4">
    <location>
        <begin position="827"/>
        <end position="841"/>
    </location>
</feature>
<feature type="compositionally biased region" description="Polar residues" evidence="4">
    <location>
        <begin position="574"/>
        <end position="601"/>
    </location>
</feature>
<dbReference type="Proteomes" id="UP000054270">
    <property type="component" value="Unassembled WGS sequence"/>
</dbReference>
<feature type="region of interest" description="Disordered" evidence="4">
    <location>
        <begin position="666"/>
        <end position="696"/>
    </location>
</feature>
<evidence type="ECO:0000313" key="7">
    <source>
        <dbReference type="Proteomes" id="UP000054270"/>
    </source>
</evidence>
<feature type="compositionally biased region" description="Basic and acidic residues" evidence="4">
    <location>
        <begin position="932"/>
        <end position="942"/>
    </location>
</feature>
<dbReference type="EMBL" id="KN817577">
    <property type="protein sequence ID" value="KJA19487.1"/>
    <property type="molecule type" value="Genomic_DNA"/>
</dbReference>
<dbReference type="SUPFAM" id="SSF117289">
    <property type="entry name" value="Nucleoporin domain"/>
    <property type="match status" value="1"/>
</dbReference>
<feature type="compositionally biased region" description="Pro residues" evidence="4">
    <location>
        <begin position="1476"/>
        <end position="1486"/>
    </location>
</feature>
<evidence type="ECO:0000256" key="3">
    <source>
        <dbReference type="ARBA" id="ARBA00023242"/>
    </source>
</evidence>
<keyword evidence="2" id="KW-0813">Transport</keyword>
<proteinExistence type="predicted"/>
<feature type="compositionally biased region" description="Low complexity" evidence="4">
    <location>
        <begin position="958"/>
        <end position="968"/>
    </location>
</feature>
<organism evidence="6 7">
    <name type="scientific">Hypholoma sublateritium (strain FD-334 SS-4)</name>
    <dbReference type="NCBI Taxonomy" id="945553"/>
    <lineage>
        <taxon>Eukaryota</taxon>
        <taxon>Fungi</taxon>
        <taxon>Dikarya</taxon>
        <taxon>Basidiomycota</taxon>
        <taxon>Agaricomycotina</taxon>
        <taxon>Agaricomycetes</taxon>
        <taxon>Agaricomycetidae</taxon>
        <taxon>Agaricales</taxon>
        <taxon>Agaricineae</taxon>
        <taxon>Strophariaceae</taxon>
        <taxon>Hypholoma</taxon>
    </lineage>
</organism>
<dbReference type="GO" id="GO:0005634">
    <property type="term" value="C:nucleus"/>
    <property type="evidence" value="ECO:0007669"/>
    <property type="project" value="UniProtKB-SubCell"/>
</dbReference>
<dbReference type="InterPro" id="IPR015943">
    <property type="entry name" value="WD40/YVTN_repeat-like_dom_sf"/>
</dbReference>
<feature type="region of interest" description="Disordered" evidence="4">
    <location>
        <begin position="1090"/>
        <end position="1615"/>
    </location>
</feature>
<evidence type="ECO:0000259" key="5">
    <source>
        <dbReference type="Pfam" id="PF16755"/>
    </source>
</evidence>
<feature type="region of interest" description="Disordered" evidence="4">
    <location>
        <begin position="751"/>
        <end position="785"/>
    </location>
</feature>
<feature type="region of interest" description="Disordered" evidence="4">
    <location>
        <begin position="800"/>
        <end position="819"/>
    </location>
</feature>
<comment type="subcellular location">
    <subcellularLocation>
        <location evidence="1">Nucleus</location>
    </subcellularLocation>
</comment>
<dbReference type="InterPro" id="IPR039462">
    <property type="entry name" value="Nup159/Nup146_N"/>
</dbReference>
<feature type="compositionally biased region" description="Low complexity" evidence="4">
    <location>
        <begin position="1487"/>
        <end position="1499"/>
    </location>
</feature>
<feature type="compositionally biased region" description="Low complexity" evidence="4">
    <location>
        <begin position="1018"/>
        <end position="1033"/>
    </location>
</feature>
<feature type="compositionally biased region" description="Low complexity" evidence="4">
    <location>
        <begin position="1339"/>
        <end position="1349"/>
    </location>
</feature>
<feature type="compositionally biased region" description="Acidic residues" evidence="4">
    <location>
        <begin position="1194"/>
        <end position="1245"/>
    </location>
</feature>
<keyword evidence="3" id="KW-0539">Nucleus</keyword>
<dbReference type="STRING" id="945553.A0A0D2KY83"/>
<dbReference type="OMA" id="PIMYAYL"/>
<feature type="domain" description="Nucleoporin Nup159/Nup146 N-terminal" evidence="5">
    <location>
        <begin position="56"/>
        <end position="370"/>
    </location>
</feature>
<name>A0A0D2KY83_HYPSF</name>
<evidence type="ECO:0000256" key="2">
    <source>
        <dbReference type="ARBA" id="ARBA00022448"/>
    </source>
</evidence>
<feature type="region of interest" description="Disordered" evidence="4">
    <location>
        <begin position="573"/>
        <end position="601"/>
    </location>
</feature>
<feature type="region of interest" description="Disordered" evidence="4">
    <location>
        <begin position="998"/>
        <end position="1067"/>
    </location>
</feature>
<evidence type="ECO:0000313" key="6">
    <source>
        <dbReference type="EMBL" id="KJA19487.1"/>
    </source>
</evidence>
<dbReference type="Gene3D" id="2.130.10.10">
    <property type="entry name" value="YVTN repeat-like/Quinoprotein amine dehydrogenase"/>
    <property type="match status" value="1"/>
</dbReference>
<feature type="compositionally biased region" description="Low complexity" evidence="4">
    <location>
        <begin position="761"/>
        <end position="785"/>
    </location>
</feature>
<feature type="compositionally biased region" description="Low complexity" evidence="4">
    <location>
        <begin position="1045"/>
        <end position="1067"/>
    </location>
</feature>
<feature type="compositionally biased region" description="Low complexity" evidence="4">
    <location>
        <begin position="1409"/>
        <end position="1464"/>
    </location>
</feature>
<reference evidence="7" key="1">
    <citation type="submission" date="2014-04" db="EMBL/GenBank/DDBJ databases">
        <title>Evolutionary Origins and Diversification of the Mycorrhizal Mutualists.</title>
        <authorList>
            <consortium name="DOE Joint Genome Institute"/>
            <consortium name="Mycorrhizal Genomics Consortium"/>
            <person name="Kohler A."/>
            <person name="Kuo A."/>
            <person name="Nagy L.G."/>
            <person name="Floudas D."/>
            <person name="Copeland A."/>
            <person name="Barry K.W."/>
            <person name="Cichocki N."/>
            <person name="Veneault-Fourrey C."/>
            <person name="LaButti K."/>
            <person name="Lindquist E.A."/>
            <person name="Lipzen A."/>
            <person name="Lundell T."/>
            <person name="Morin E."/>
            <person name="Murat C."/>
            <person name="Riley R."/>
            <person name="Ohm R."/>
            <person name="Sun H."/>
            <person name="Tunlid A."/>
            <person name="Henrissat B."/>
            <person name="Grigoriev I.V."/>
            <person name="Hibbett D.S."/>
            <person name="Martin F."/>
        </authorList>
    </citation>
    <scope>NUCLEOTIDE SEQUENCE [LARGE SCALE GENOMIC DNA]</scope>
    <source>
        <strain evidence="7">FD-334 SS-4</strain>
    </source>
</reference>
<feature type="compositionally biased region" description="Low complexity" evidence="4">
    <location>
        <begin position="905"/>
        <end position="929"/>
    </location>
</feature>
<evidence type="ECO:0000256" key="1">
    <source>
        <dbReference type="ARBA" id="ARBA00004123"/>
    </source>
</evidence>